<keyword evidence="6 8" id="KW-0472">Membrane</keyword>
<name>A0A9D1L108_9FIRM</name>
<dbReference type="GO" id="GO:0046872">
    <property type="term" value="F:metal ion binding"/>
    <property type="evidence" value="ECO:0007669"/>
    <property type="project" value="UniProtKB-KW"/>
</dbReference>
<evidence type="ECO:0000313" key="10">
    <source>
        <dbReference type="Proteomes" id="UP000824175"/>
    </source>
</evidence>
<dbReference type="EMBL" id="DVMJ01000081">
    <property type="protein sequence ID" value="HIU14319.1"/>
    <property type="molecule type" value="Genomic_DNA"/>
</dbReference>
<gene>
    <name evidence="9" type="ORF">IAD15_09650</name>
</gene>
<feature type="transmembrane region" description="Helical" evidence="8">
    <location>
        <begin position="162"/>
        <end position="182"/>
    </location>
</feature>
<evidence type="ECO:0000313" key="9">
    <source>
        <dbReference type="EMBL" id="HIU14319.1"/>
    </source>
</evidence>
<feature type="binding site" evidence="7">
    <location>
        <position position="198"/>
    </location>
    <ligand>
        <name>Zn(2+)</name>
        <dbReference type="ChEBI" id="CHEBI:29105"/>
    </ligand>
</feature>
<evidence type="ECO:0000256" key="1">
    <source>
        <dbReference type="ARBA" id="ARBA00004651"/>
    </source>
</evidence>
<dbReference type="Proteomes" id="UP000824175">
    <property type="component" value="Unassembled WGS sequence"/>
</dbReference>
<feature type="binding site" evidence="7">
    <location>
        <position position="66"/>
    </location>
    <ligand>
        <name>Zn(2+)</name>
        <dbReference type="ChEBI" id="CHEBI:29105"/>
    </ligand>
</feature>
<evidence type="ECO:0000256" key="4">
    <source>
        <dbReference type="ARBA" id="ARBA00022692"/>
    </source>
</evidence>
<keyword evidence="7" id="KW-0479">Metal-binding</keyword>
<reference evidence="9" key="2">
    <citation type="journal article" date="2021" name="PeerJ">
        <title>Extensive microbial diversity within the chicken gut microbiome revealed by metagenomics and culture.</title>
        <authorList>
            <person name="Gilroy R."/>
            <person name="Ravi A."/>
            <person name="Getino M."/>
            <person name="Pursley I."/>
            <person name="Horton D.L."/>
            <person name="Alikhan N.F."/>
            <person name="Baker D."/>
            <person name="Gharbi K."/>
            <person name="Hall N."/>
            <person name="Watson M."/>
            <person name="Adriaenssens E.M."/>
            <person name="Foster-Nyarko E."/>
            <person name="Jarju S."/>
            <person name="Secka A."/>
            <person name="Antonio M."/>
            <person name="Oren A."/>
            <person name="Chaudhuri R.R."/>
            <person name="La Ragione R."/>
            <person name="Hildebrand F."/>
            <person name="Pallen M.J."/>
        </authorList>
    </citation>
    <scope>NUCLEOTIDE SEQUENCE</scope>
    <source>
        <strain evidence="9">CHK195-11698</strain>
    </source>
</reference>
<dbReference type="GO" id="GO:0005886">
    <property type="term" value="C:plasma membrane"/>
    <property type="evidence" value="ECO:0007669"/>
    <property type="project" value="UniProtKB-SubCell"/>
</dbReference>
<feature type="transmembrane region" description="Helical" evidence="8">
    <location>
        <begin position="109"/>
        <end position="129"/>
    </location>
</feature>
<keyword evidence="7" id="KW-0862">Zinc</keyword>
<comment type="subcellular location">
    <subcellularLocation>
        <location evidence="1">Cell membrane</location>
        <topology evidence="1">Multi-pass membrane protein</topology>
    </subcellularLocation>
</comment>
<feature type="binding site" evidence="7">
    <location>
        <position position="194"/>
    </location>
    <ligand>
        <name>Zn(2+)</name>
        <dbReference type="ChEBI" id="CHEBI:29105"/>
    </ligand>
</feature>
<reference evidence="9" key="1">
    <citation type="submission" date="2020-10" db="EMBL/GenBank/DDBJ databases">
        <authorList>
            <person name="Gilroy R."/>
        </authorList>
    </citation>
    <scope>NUCLEOTIDE SEQUENCE</scope>
    <source>
        <strain evidence="9">CHK195-11698</strain>
    </source>
</reference>
<evidence type="ECO:0000256" key="3">
    <source>
        <dbReference type="ARBA" id="ARBA00022475"/>
    </source>
</evidence>
<feature type="transmembrane region" description="Helical" evidence="8">
    <location>
        <begin position="86"/>
        <end position="103"/>
    </location>
</feature>
<evidence type="ECO:0000256" key="5">
    <source>
        <dbReference type="ARBA" id="ARBA00022989"/>
    </source>
</evidence>
<evidence type="ECO:0000256" key="8">
    <source>
        <dbReference type="SAM" id="Phobius"/>
    </source>
</evidence>
<evidence type="ECO:0000256" key="7">
    <source>
        <dbReference type="PIRSR" id="PIRSR604254-1"/>
    </source>
</evidence>
<dbReference type="InterPro" id="IPR005744">
    <property type="entry name" value="Hy-lIII"/>
</dbReference>
<evidence type="ECO:0000256" key="2">
    <source>
        <dbReference type="ARBA" id="ARBA00008488"/>
    </source>
</evidence>
<evidence type="ECO:0000256" key="6">
    <source>
        <dbReference type="ARBA" id="ARBA00023136"/>
    </source>
</evidence>
<dbReference type="NCBIfam" id="TIGR01065">
    <property type="entry name" value="hlyIII"/>
    <property type="match status" value="1"/>
</dbReference>
<dbReference type="Pfam" id="PF03006">
    <property type="entry name" value="HlyIII"/>
    <property type="match status" value="1"/>
</dbReference>
<dbReference type="PANTHER" id="PTHR20855:SF3">
    <property type="entry name" value="LD03007P"/>
    <property type="match status" value="1"/>
</dbReference>
<sequence>MKKIWNQSREPMNCMTHLVGVFLFAIATLIMLLRAHEVGASLQTTVSVVVFGISLMALYAASALYHYYPGDHPHTLLWLRKLDHSMIYVLIVGTYTPISLYYLPAGENLLFTGILWVIALVGIIVKLCWMGAPRFLSTLVYLLLGWSVLFDFNSFLSIPTSGLWLIAAGGIAYSIGAVIYIIKKPNLSNYFGFHEIFHLFILLGSFLHVLAVYFYVLV</sequence>
<dbReference type="GO" id="GO:0140911">
    <property type="term" value="F:pore-forming activity"/>
    <property type="evidence" value="ECO:0007669"/>
    <property type="project" value="InterPro"/>
</dbReference>
<dbReference type="PANTHER" id="PTHR20855">
    <property type="entry name" value="ADIPOR/PROGESTIN RECEPTOR-RELATED"/>
    <property type="match status" value="1"/>
</dbReference>
<comment type="similarity">
    <text evidence="2">Belongs to the UPF0073 (Hly-III) family.</text>
</comment>
<feature type="transmembrane region" description="Helical" evidence="8">
    <location>
        <begin position="194"/>
        <end position="216"/>
    </location>
</feature>
<keyword evidence="5 8" id="KW-1133">Transmembrane helix</keyword>
<feature type="transmembrane region" description="Helical" evidence="8">
    <location>
        <begin position="136"/>
        <end position="156"/>
    </location>
</feature>
<keyword evidence="4 8" id="KW-0812">Transmembrane</keyword>
<protein>
    <submittedName>
        <fullName evidence="9">Hemolysin III family protein</fullName>
    </submittedName>
</protein>
<keyword evidence="3" id="KW-1003">Cell membrane</keyword>
<comment type="caution">
    <text evidence="9">The sequence shown here is derived from an EMBL/GenBank/DDBJ whole genome shotgun (WGS) entry which is preliminary data.</text>
</comment>
<accession>A0A9D1L108</accession>
<dbReference type="InterPro" id="IPR004254">
    <property type="entry name" value="AdipoR/HlyIII-related"/>
</dbReference>
<organism evidence="9 10">
    <name type="scientific">Candidatus Fimiplasma intestinipullorum</name>
    <dbReference type="NCBI Taxonomy" id="2840825"/>
    <lineage>
        <taxon>Bacteria</taxon>
        <taxon>Bacillati</taxon>
        <taxon>Bacillota</taxon>
        <taxon>Clostridia</taxon>
        <taxon>Eubacteriales</taxon>
        <taxon>Candidatus Fimiplasma</taxon>
    </lineage>
</organism>
<feature type="transmembrane region" description="Helical" evidence="8">
    <location>
        <begin position="45"/>
        <end position="65"/>
    </location>
</feature>
<proteinExistence type="inferred from homology"/>
<dbReference type="AlphaFoldDB" id="A0A9D1L108"/>